<feature type="compositionally biased region" description="Low complexity" evidence="1">
    <location>
        <begin position="493"/>
        <end position="507"/>
    </location>
</feature>
<feature type="compositionally biased region" description="Polar residues" evidence="1">
    <location>
        <begin position="536"/>
        <end position="545"/>
    </location>
</feature>
<feature type="compositionally biased region" description="Low complexity" evidence="1">
    <location>
        <begin position="217"/>
        <end position="235"/>
    </location>
</feature>
<evidence type="ECO:0000313" key="2">
    <source>
        <dbReference type="EMBL" id="KAL0515429.1"/>
    </source>
</evidence>
<dbReference type="Proteomes" id="UP001500131">
    <property type="component" value="Unassembled WGS sequence"/>
</dbReference>
<feature type="region of interest" description="Disordered" evidence="1">
    <location>
        <begin position="1"/>
        <end position="92"/>
    </location>
</feature>
<evidence type="ECO:0000313" key="3">
    <source>
        <dbReference type="Proteomes" id="UP001500131"/>
    </source>
</evidence>
<organism evidence="2 3">
    <name type="scientific">Leishmania lindenbergi</name>
    <dbReference type="NCBI Taxonomy" id="651832"/>
    <lineage>
        <taxon>Eukaryota</taxon>
        <taxon>Discoba</taxon>
        <taxon>Euglenozoa</taxon>
        <taxon>Kinetoplastea</taxon>
        <taxon>Metakinetoplastina</taxon>
        <taxon>Trypanosomatida</taxon>
        <taxon>Trypanosomatidae</taxon>
        <taxon>Leishmaniinae</taxon>
        <taxon>Leishmania</taxon>
    </lineage>
</organism>
<name>A0AAW3AYC4_9TRYP</name>
<dbReference type="EMBL" id="JBAMZK010000001">
    <property type="protein sequence ID" value="KAL0515429.1"/>
    <property type="molecule type" value="Genomic_DNA"/>
</dbReference>
<feature type="compositionally biased region" description="Low complexity" evidence="1">
    <location>
        <begin position="354"/>
        <end position="365"/>
    </location>
</feature>
<feature type="region of interest" description="Disordered" evidence="1">
    <location>
        <begin position="354"/>
        <end position="412"/>
    </location>
</feature>
<keyword evidence="3" id="KW-1185">Reference proteome</keyword>
<feature type="compositionally biased region" description="Low complexity" evidence="1">
    <location>
        <begin position="54"/>
        <end position="89"/>
    </location>
</feature>
<comment type="caution">
    <text evidence="2">The sequence shown here is derived from an EMBL/GenBank/DDBJ whole genome shotgun (WGS) entry which is preliminary data.</text>
</comment>
<feature type="compositionally biased region" description="Low complexity" evidence="1">
    <location>
        <begin position="476"/>
        <end position="486"/>
    </location>
</feature>
<feature type="region of interest" description="Disordered" evidence="1">
    <location>
        <begin position="128"/>
        <end position="298"/>
    </location>
</feature>
<feature type="compositionally biased region" description="Polar residues" evidence="1">
    <location>
        <begin position="129"/>
        <end position="146"/>
    </location>
</feature>
<feature type="compositionally biased region" description="Polar residues" evidence="1">
    <location>
        <begin position="277"/>
        <end position="298"/>
    </location>
</feature>
<gene>
    <name evidence="2" type="ORF">Q4I31_000611</name>
</gene>
<accession>A0AAW3AYC4</accession>
<protein>
    <submittedName>
        <fullName evidence="2">Uncharacterized protein</fullName>
    </submittedName>
</protein>
<reference evidence="2 3" key="1">
    <citation type="submission" date="2024-02" db="EMBL/GenBank/DDBJ databases">
        <title>FIRST GENOME SEQUENCES OF Leishmania (Viannia) shawi, Leishmania (Viannia) lindenbergi AND Leishmania (Viannia) utingensis.</title>
        <authorList>
            <person name="Resadore F."/>
            <person name="Custodio M.G.F."/>
            <person name="Boite M.C."/>
            <person name="Cupolillo E."/>
            <person name="Ferreira G.E.M."/>
        </authorList>
    </citation>
    <scope>NUCLEOTIDE SEQUENCE [LARGE SCALE GENOMIC DNA]</scope>
    <source>
        <strain evidence="2 3">MHOM/BR/1966/M15733</strain>
    </source>
</reference>
<feature type="compositionally biased region" description="Low complexity" evidence="1">
    <location>
        <begin position="381"/>
        <end position="396"/>
    </location>
</feature>
<proteinExistence type="predicted"/>
<dbReference type="AlphaFoldDB" id="A0AAW3AYC4"/>
<feature type="compositionally biased region" description="Polar residues" evidence="1">
    <location>
        <begin position="160"/>
        <end position="169"/>
    </location>
</feature>
<feature type="compositionally biased region" description="Polar residues" evidence="1">
    <location>
        <begin position="198"/>
        <end position="216"/>
    </location>
</feature>
<evidence type="ECO:0000256" key="1">
    <source>
        <dbReference type="SAM" id="MobiDB-lite"/>
    </source>
</evidence>
<sequence length="545" mass="57267">MSTSTSGILIRTTRVSPATARPNTRRAWPIATSANTTYDPATASFHYRPPSEDSPTAAAKATAPAHAASQHALSPRYSPSTASVAPSAAQCSSASHNRRIPFHTVPPSSGGLVLPPVAAAAAAQRGCSPLQSLSSRTETAESNQQHHLQRAPPQAPSPFASRNRQLTLSPSPPYAPHTGSSGRRSTKLKTALLRRESASSQLHGSPAPSSQNTPNCSASAAVPSSSLSQQPHVSSDVSALMHGSHNRPSAPITPYEVRNSPSAARAGSGHVRFVARATSSRSQRQLPPTSQHAPNSQTQQPVVYLESMVPIPATRPASQSQPHLQLYAALHQHTLSRPVTLPVWKRGNTRNSAAAVASRRCSSPPAMLPTGMSSDAVYTKPPSSQPQQQVQRSYSSTARPAGAPPRGSVQNDIYPAMVANGTGSGASEASSTRSTRACQVFRGTPLTGSDIPVGSLYGAIRTYAAVVPHNCFNVSSRRGAPSASARHPPPSAPAEAAQQQQQQQHSPRYPPNNSQSATNHHGLGLRTCSPHHRGRCQSTHFTPKS</sequence>
<feature type="region of interest" description="Disordered" evidence="1">
    <location>
        <begin position="476"/>
        <end position="545"/>
    </location>
</feature>